<gene>
    <name evidence="1" type="ORF">I2494_07290</name>
</gene>
<proteinExistence type="predicted"/>
<dbReference type="EMBL" id="JADRCR010000002">
    <property type="protein sequence ID" value="MBK5143522.1"/>
    <property type="molecule type" value="Genomic_DNA"/>
</dbReference>
<evidence type="ECO:0008006" key="3">
    <source>
        <dbReference type="Google" id="ProtNLM"/>
    </source>
</evidence>
<comment type="caution">
    <text evidence="1">The sequence shown here is derived from an EMBL/GenBank/DDBJ whole genome shotgun (WGS) entry which is preliminary data.</text>
</comment>
<dbReference type="RefSeq" id="WP_218466409.1">
    <property type="nucleotide sequence ID" value="NZ_JADRCR010000002.1"/>
</dbReference>
<name>A0ABS1IP84_9GAMM</name>
<dbReference type="Proteomes" id="UP001296921">
    <property type="component" value="Unassembled WGS sequence"/>
</dbReference>
<accession>A0ABS1IP84</accession>
<keyword evidence="2" id="KW-1185">Reference proteome</keyword>
<sequence length="123" mass="13383">MRTELLQETIENLSNSIAVKNTVLVCSKEGDLIVQTDHGIEVDLKRVAVQVSTVLGVSSRIGTSLNLGTNIELSLSGKIGRMFVFKLNQNFCLAIIAPNDCNIAILNIVASRTIRTILAKEMI</sequence>
<evidence type="ECO:0000313" key="2">
    <source>
        <dbReference type="Proteomes" id="UP001296921"/>
    </source>
</evidence>
<protein>
    <recommendedName>
        <fullName evidence="3">Roadblock/LAMTOR2 domain-containing protein</fullName>
    </recommendedName>
</protein>
<evidence type="ECO:0000313" key="1">
    <source>
        <dbReference type="EMBL" id="MBK5143522.1"/>
    </source>
</evidence>
<reference evidence="1 2" key="1">
    <citation type="submission" date="2020-11" db="EMBL/GenBank/DDBJ databases">
        <title>Insectihabitans protaetiae gen. nov. sp. nov. and Insectihabitans allomyrinae sp. nov., isolated from larvae of Protaetia brevitarsis seulensis and Allomyrina dichotoma, respectively.</title>
        <authorList>
            <person name="Lee S.D."/>
            <person name="Byeon Y.-S."/>
            <person name="Kim S.-M."/>
            <person name="Yang H.L."/>
            <person name="Kim I.S."/>
        </authorList>
    </citation>
    <scope>NUCLEOTIDE SEQUENCE [LARGE SCALE GENOMIC DNA]</scope>
    <source>
        <strain evidence="1 2">BWR-B9</strain>
    </source>
</reference>
<organism evidence="1 2">
    <name type="scientific">Limnobaculum allomyrinae</name>
    <dbReference type="NCBI Taxonomy" id="2791986"/>
    <lineage>
        <taxon>Bacteria</taxon>
        <taxon>Pseudomonadati</taxon>
        <taxon>Pseudomonadota</taxon>
        <taxon>Gammaproteobacteria</taxon>
        <taxon>Enterobacterales</taxon>
        <taxon>Budviciaceae</taxon>
        <taxon>Limnobaculum</taxon>
    </lineage>
</organism>